<evidence type="ECO:0000313" key="3">
    <source>
        <dbReference type="Proteomes" id="UP001153069"/>
    </source>
</evidence>
<name>A0A9N8H359_9STRA</name>
<reference evidence="2" key="1">
    <citation type="submission" date="2020-06" db="EMBL/GenBank/DDBJ databases">
        <authorList>
            <consortium name="Plant Systems Biology data submission"/>
        </authorList>
    </citation>
    <scope>NUCLEOTIDE SEQUENCE</scope>
    <source>
        <strain evidence="2">D6</strain>
    </source>
</reference>
<feature type="region of interest" description="Disordered" evidence="1">
    <location>
        <begin position="288"/>
        <end position="333"/>
    </location>
</feature>
<feature type="compositionally biased region" description="Basic and acidic residues" evidence="1">
    <location>
        <begin position="296"/>
        <end position="312"/>
    </location>
</feature>
<feature type="compositionally biased region" description="Polar residues" evidence="1">
    <location>
        <begin position="211"/>
        <end position="237"/>
    </location>
</feature>
<proteinExistence type="predicted"/>
<feature type="compositionally biased region" description="Polar residues" evidence="1">
    <location>
        <begin position="165"/>
        <end position="174"/>
    </location>
</feature>
<comment type="caution">
    <text evidence="2">The sequence shown here is derived from an EMBL/GenBank/DDBJ whole genome shotgun (WGS) entry which is preliminary data.</text>
</comment>
<evidence type="ECO:0000256" key="1">
    <source>
        <dbReference type="SAM" id="MobiDB-lite"/>
    </source>
</evidence>
<dbReference type="EMBL" id="CAICTM010000020">
    <property type="protein sequence ID" value="CAB9497485.1"/>
    <property type="molecule type" value="Genomic_DNA"/>
</dbReference>
<sequence>MNHPGARTQKRPSSRILVPVQTDTQSINTSPRPRASDHSAAKLVHHHPLKPTIDEATQGTAPTWLSQPKDFSNSASILLVKPPPKGKNTHQVQHRQSSNRSLLSSPSSSTTVISLRQSAVIANLWSSHSSLPLNQPKPLPPTTSHRRASCRGGGADSSDMRSYKSRNTARSSNSDKPRRRLPKFLNLSSDLFRSSKTTTTTDCSHNKKNTKASSLQKESSGRSLQPSCTETTSPQSARSLLAADQDKWHAKVVPNIESSQELLLKEGVKVDRVPNIESFQERRLRQATKIPNIESAQERRLRETGKSSRFCDSRPPPLPATSATLPRAVSTPPLPPNPLLELVIEVPKEVVDEGPPTRPPPSLAEYRQHREDGDDDDVPVRHYVLPSEQFPPLLDMIIEVPAGASSTSWGDSG</sequence>
<feature type="region of interest" description="Disordered" evidence="1">
    <location>
        <begin position="129"/>
        <end position="237"/>
    </location>
</feature>
<dbReference type="AlphaFoldDB" id="A0A9N8H359"/>
<feature type="region of interest" description="Disordered" evidence="1">
    <location>
        <begin position="350"/>
        <end position="380"/>
    </location>
</feature>
<feature type="compositionally biased region" description="Polar residues" evidence="1">
    <location>
        <begin position="186"/>
        <end position="203"/>
    </location>
</feature>
<dbReference type="Proteomes" id="UP001153069">
    <property type="component" value="Unassembled WGS sequence"/>
</dbReference>
<protein>
    <submittedName>
        <fullName evidence="2">Uncharacterized protein</fullName>
    </submittedName>
</protein>
<feature type="region of interest" description="Disordered" evidence="1">
    <location>
        <begin position="1"/>
        <end position="107"/>
    </location>
</feature>
<feature type="compositionally biased region" description="Polar residues" evidence="1">
    <location>
        <begin position="55"/>
        <end position="76"/>
    </location>
</feature>
<feature type="compositionally biased region" description="Polar residues" evidence="1">
    <location>
        <begin position="21"/>
        <end position="31"/>
    </location>
</feature>
<accession>A0A9N8H359</accession>
<gene>
    <name evidence="2" type="ORF">SEMRO_20_G014330.1</name>
</gene>
<keyword evidence="3" id="KW-1185">Reference proteome</keyword>
<evidence type="ECO:0000313" key="2">
    <source>
        <dbReference type="EMBL" id="CAB9497485.1"/>
    </source>
</evidence>
<feature type="compositionally biased region" description="Low complexity" evidence="1">
    <location>
        <begin position="98"/>
        <end position="107"/>
    </location>
</feature>
<organism evidence="2 3">
    <name type="scientific">Seminavis robusta</name>
    <dbReference type="NCBI Taxonomy" id="568900"/>
    <lineage>
        <taxon>Eukaryota</taxon>
        <taxon>Sar</taxon>
        <taxon>Stramenopiles</taxon>
        <taxon>Ochrophyta</taxon>
        <taxon>Bacillariophyta</taxon>
        <taxon>Bacillariophyceae</taxon>
        <taxon>Bacillariophycidae</taxon>
        <taxon>Naviculales</taxon>
        <taxon>Naviculaceae</taxon>
        <taxon>Seminavis</taxon>
    </lineage>
</organism>